<gene>
    <name evidence="2" type="ORF">PAC_13109</name>
</gene>
<dbReference type="Pfam" id="PF13489">
    <property type="entry name" value="Methyltransf_23"/>
    <property type="match status" value="1"/>
</dbReference>
<dbReference type="PANTHER" id="PTHR43591">
    <property type="entry name" value="METHYLTRANSFERASE"/>
    <property type="match status" value="1"/>
</dbReference>
<keyword evidence="2" id="KW-0489">Methyltransferase</keyword>
<dbReference type="InterPro" id="IPR029063">
    <property type="entry name" value="SAM-dependent_MTases_sf"/>
</dbReference>
<sequence length="332" mass="37244">MDDIEHDGPDPIVLDVDSQPSDSDSALGASLVSDTSSMRSSLYESIEENGRTYHKYKQGNYQLPNDEMEQNRLDLQHHLFNLTFDGKLALAPISKPHVVLDIGTGTGIWALDFATQNPSAVVLGTDLSAIQPDFVPPNCRFEVDDAEDEWTYSSKFDYIHGRALFSCFKNPAAVFKKAYEALAPGGYFEMQEVYFRPHSNDGTSHGTALEVWNAKIIEGAKILGKDWWCTPHYTQWFKEAGFRNVVERQLAWPSNTWPKGKKQKEMGMTMLANGLEGLSGVSLAVLTRAFGMSAQEVEAMLLDVRRDMADRRIHSFYPVYVVYGQKPLADET</sequence>
<reference evidence="2 3" key="1">
    <citation type="submission" date="2016-03" db="EMBL/GenBank/DDBJ databases">
        <authorList>
            <person name="Ploux O."/>
        </authorList>
    </citation>
    <scope>NUCLEOTIDE SEQUENCE [LARGE SCALE GENOMIC DNA]</scope>
    <source>
        <strain evidence="2 3">UAMH 11012</strain>
    </source>
</reference>
<dbReference type="SUPFAM" id="SSF53335">
    <property type="entry name" value="S-adenosyl-L-methionine-dependent methyltransferases"/>
    <property type="match status" value="1"/>
</dbReference>
<dbReference type="GO" id="GO:0008168">
    <property type="term" value="F:methyltransferase activity"/>
    <property type="evidence" value="ECO:0007669"/>
    <property type="project" value="UniProtKB-KW"/>
</dbReference>
<keyword evidence="2" id="KW-0808">Transferase</keyword>
<protein>
    <submittedName>
        <fullName evidence="2">Related to methyltransferase</fullName>
    </submittedName>
</protein>
<evidence type="ECO:0000313" key="3">
    <source>
        <dbReference type="Proteomes" id="UP000184330"/>
    </source>
</evidence>
<proteinExistence type="predicted"/>
<dbReference type="AlphaFoldDB" id="A0A1L7XDW5"/>
<dbReference type="CDD" id="cd02440">
    <property type="entry name" value="AdoMet_MTases"/>
    <property type="match status" value="1"/>
</dbReference>
<dbReference type="GO" id="GO:0032259">
    <property type="term" value="P:methylation"/>
    <property type="evidence" value="ECO:0007669"/>
    <property type="project" value="UniProtKB-KW"/>
</dbReference>
<dbReference type="OrthoDB" id="2013972at2759"/>
<accession>A0A1L7XDW5</accession>
<dbReference type="Gene3D" id="3.40.50.150">
    <property type="entry name" value="Vaccinia Virus protein VP39"/>
    <property type="match status" value="1"/>
</dbReference>
<evidence type="ECO:0000313" key="2">
    <source>
        <dbReference type="EMBL" id="CZR63212.1"/>
    </source>
</evidence>
<feature type="region of interest" description="Disordered" evidence="1">
    <location>
        <begin position="1"/>
        <end position="32"/>
    </location>
</feature>
<dbReference type="EMBL" id="FJOG01000023">
    <property type="protein sequence ID" value="CZR63212.1"/>
    <property type="molecule type" value="Genomic_DNA"/>
</dbReference>
<dbReference type="PANTHER" id="PTHR43591:SF102">
    <property type="entry name" value="S-ADENOSYL-L-METHIONINE-DEPENDENT METHYLTRANSFERASE"/>
    <property type="match status" value="1"/>
</dbReference>
<keyword evidence="3" id="KW-1185">Reference proteome</keyword>
<name>A0A1L7XDW5_9HELO</name>
<dbReference type="Proteomes" id="UP000184330">
    <property type="component" value="Unassembled WGS sequence"/>
</dbReference>
<organism evidence="2 3">
    <name type="scientific">Phialocephala subalpina</name>
    <dbReference type="NCBI Taxonomy" id="576137"/>
    <lineage>
        <taxon>Eukaryota</taxon>
        <taxon>Fungi</taxon>
        <taxon>Dikarya</taxon>
        <taxon>Ascomycota</taxon>
        <taxon>Pezizomycotina</taxon>
        <taxon>Leotiomycetes</taxon>
        <taxon>Helotiales</taxon>
        <taxon>Mollisiaceae</taxon>
        <taxon>Phialocephala</taxon>
        <taxon>Phialocephala fortinii species complex</taxon>
    </lineage>
</organism>
<dbReference type="STRING" id="576137.A0A1L7XDW5"/>
<evidence type="ECO:0000256" key="1">
    <source>
        <dbReference type="SAM" id="MobiDB-lite"/>
    </source>
</evidence>